<protein>
    <submittedName>
        <fullName evidence="2">Tetratricopeptide repeat protein</fullName>
    </submittedName>
</protein>
<feature type="compositionally biased region" description="Basic and acidic residues" evidence="1">
    <location>
        <begin position="354"/>
        <end position="371"/>
    </location>
</feature>
<feature type="compositionally biased region" description="Low complexity" evidence="1">
    <location>
        <begin position="383"/>
        <end position="402"/>
    </location>
</feature>
<comment type="caution">
    <text evidence="2">The sequence shown here is derived from an EMBL/GenBank/DDBJ whole genome shotgun (WGS) entry which is preliminary data.</text>
</comment>
<feature type="region of interest" description="Disordered" evidence="1">
    <location>
        <begin position="354"/>
        <end position="402"/>
    </location>
</feature>
<feature type="region of interest" description="Disordered" evidence="1">
    <location>
        <begin position="33"/>
        <end position="78"/>
    </location>
</feature>
<sequence length="828" mass="89063">MAAVVAAIQTAGSGALTGAASEAGRRAWESLAGLSRRAARRDPRPDPDDSAEPRGTAEPDAHPGEDAQPSAPHGAQEHRELAAALLSRAAADPDFAGELARWLREVEGLRRAAHAPAPRAGGPRLLPAAPAHFTDRHDQLGRITAQLDAAGPRIAVISGTGGIGKTAAALHWAHTVRPRFPDGQLYVDLRGDSAASALAPSDVLVRFLHRLGVRPRDVPADLEAQAELFRDRTAELRVLVLLDNAHSTAQLTPLLTASPAGFTLVTSRRPLPELVGRYGAGTIRLGPLTPEDSERLMVRIVGEESFARQRRHAESVVRRCAGVPLALCTTGARAGVAEDPDWDRLDREFADWERARHQEDRMGNDPADRTSPRPAAPDRSGSAPAEPAAGTAGEGAGPDPAGRAEAAADLAYRGLSPRAARVHRLLGLCPWPSVPLGAVAALAGEEPSAVRPLLRELTAVRLLEDTGEERYHRHDLIRGHAARQAAQEPGGAAAVRRAVLWYLRLAAEHDARVIPGRWHLGPVYEQITGSAPTDPAQALEVLRQERQNLAEAVRAAEDRGFDDLVWQLCEAMWGFHLRLGFPELWAATHRRGVAAAQRCGDRRAEGRMRTQLAFALMSLGRHQDAERELRAAAAADRAAGHLRGEATAVESLGLLRLRLWRWDEAAELFGTARDLLERIGPGQEGARDVPRATALLEHHIGRALRGGSRYEEAYERLRRARVAFAGLPERDRYNEARVLMSLAETQLADQRPADAGGTLEEALTMLAAEGAALQRADAAELGARCARETGDLAGARRLLDLARSLHLDLGDAGAVARVDSLREELAAD</sequence>
<dbReference type="InterPro" id="IPR011990">
    <property type="entry name" value="TPR-like_helical_dom_sf"/>
</dbReference>
<evidence type="ECO:0000313" key="3">
    <source>
        <dbReference type="Proteomes" id="UP000297948"/>
    </source>
</evidence>
<evidence type="ECO:0000256" key="1">
    <source>
        <dbReference type="SAM" id="MobiDB-lite"/>
    </source>
</evidence>
<dbReference type="OrthoDB" id="5521887at2"/>
<dbReference type="PANTHER" id="PTHR47691">
    <property type="entry name" value="REGULATOR-RELATED"/>
    <property type="match status" value="1"/>
</dbReference>
<dbReference type="Proteomes" id="UP000297948">
    <property type="component" value="Unassembled WGS sequence"/>
</dbReference>
<evidence type="ECO:0000313" key="2">
    <source>
        <dbReference type="EMBL" id="TGB18445.1"/>
    </source>
</evidence>
<dbReference type="Gene3D" id="1.25.40.10">
    <property type="entry name" value="Tetratricopeptide repeat domain"/>
    <property type="match status" value="1"/>
</dbReference>
<dbReference type="AlphaFoldDB" id="A0A4Z0HDD3"/>
<dbReference type="PANTHER" id="PTHR47691:SF3">
    <property type="entry name" value="HTH-TYPE TRANSCRIPTIONAL REGULATOR RV0890C-RELATED"/>
    <property type="match status" value="1"/>
</dbReference>
<name>A0A4Z0HDD3_9ACTN</name>
<gene>
    <name evidence="2" type="ORF">E4099_02030</name>
</gene>
<proteinExistence type="predicted"/>
<dbReference type="PRINTS" id="PR00364">
    <property type="entry name" value="DISEASERSIST"/>
</dbReference>
<dbReference type="GO" id="GO:0043531">
    <property type="term" value="F:ADP binding"/>
    <property type="evidence" value="ECO:0007669"/>
    <property type="project" value="InterPro"/>
</dbReference>
<dbReference type="EMBL" id="SRID01000008">
    <property type="protein sequence ID" value="TGB18445.1"/>
    <property type="molecule type" value="Genomic_DNA"/>
</dbReference>
<dbReference type="SUPFAM" id="SSF48452">
    <property type="entry name" value="TPR-like"/>
    <property type="match status" value="1"/>
</dbReference>
<dbReference type="InterPro" id="IPR027417">
    <property type="entry name" value="P-loop_NTPase"/>
</dbReference>
<accession>A0A4Z0HDD3</accession>
<keyword evidence="3" id="KW-1185">Reference proteome</keyword>
<feature type="compositionally biased region" description="Basic and acidic residues" evidence="1">
    <location>
        <begin position="40"/>
        <end position="65"/>
    </location>
</feature>
<organism evidence="2 3">
    <name type="scientific">Streptomyces palmae</name>
    <dbReference type="NCBI Taxonomy" id="1701085"/>
    <lineage>
        <taxon>Bacteria</taxon>
        <taxon>Bacillati</taxon>
        <taxon>Actinomycetota</taxon>
        <taxon>Actinomycetes</taxon>
        <taxon>Kitasatosporales</taxon>
        <taxon>Streptomycetaceae</taxon>
        <taxon>Streptomyces</taxon>
    </lineage>
</organism>
<reference evidence="2 3" key="1">
    <citation type="submission" date="2019-03" db="EMBL/GenBank/DDBJ databases">
        <authorList>
            <person name="Gonzalez-Pimentel J.L."/>
        </authorList>
    </citation>
    <scope>NUCLEOTIDE SEQUENCE [LARGE SCALE GENOMIC DNA]</scope>
    <source>
        <strain evidence="2 3">JCM 31289</strain>
    </source>
</reference>
<dbReference type="SUPFAM" id="SSF52540">
    <property type="entry name" value="P-loop containing nucleoside triphosphate hydrolases"/>
    <property type="match status" value="1"/>
</dbReference>
<dbReference type="Gene3D" id="3.40.50.300">
    <property type="entry name" value="P-loop containing nucleotide triphosphate hydrolases"/>
    <property type="match status" value="1"/>
</dbReference>